<evidence type="ECO:0000313" key="2">
    <source>
        <dbReference type="Proteomes" id="UP000044377"/>
    </source>
</evidence>
<dbReference type="AlphaFoldDB" id="A0A0G4JZS1"/>
<keyword evidence="2" id="KW-1185">Reference proteome</keyword>
<proteinExistence type="predicted"/>
<name>A0A0G4JZS1_9GAMM</name>
<accession>A0A0G4JZS1</accession>
<evidence type="ECO:0000313" key="1">
    <source>
        <dbReference type="EMBL" id="CPR19613.1"/>
    </source>
</evidence>
<gene>
    <name evidence="1" type="ORF">BN1221_03858c</name>
</gene>
<dbReference type="Proteomes" id="UP000044377">
    <property type="component" value="Unassembled WGS sequence"/>
</dbReference>
<reference evidence="2" key="1">
    <citation type="submission" date="2015-01" db="EMBL/GenBank/DDBJ databases">
        <authorList>
            <person name="Paterson Steve"/>
        </authorList>
    </citation>
    <scope>NUCLEOTIDE SEQUENCE [LARGE SCALE GENOMIC DNA]</scope>
    <source>
        <strain evidence="2">OBR1</strain>
    </source>
</reference>
<dbReference type="STRING" id="1109412.BN1221_03858c"/>
<protein>
    <submittedName>
        <fullName evidence="1">Uncharacterized protein</fullName>
    </submittedName>
</protein>
<sequence length="50" mass="5399">MVKYPNLGKSVFTAMGSRASRTQVFTLLPSDAAACARRSAPAFYDENTIS</sequence>
<organism evidence="1 2">
    <name type="scientific">Brenneria goodwinii</name>
    <dbReference type="NCBI Taxonomy" id="1109412"/>
    <lineage>
        <taxon>Bacteria</taxon>
        <taxon>Pseudomonadati</taxon>
        <taxon>Pseudomonadota</taxon>
        <taxon>Gammaproteobacteria</taxon>
        <taxon>Enterobacterales</taxon>
        <taxon>Pectobacteriaceae</taxon>
        <taxon>Brenneria</taxon>
    </lineage>
</organism>
<dbReference type="EMBL" id="CGIG01000001">
    <property type="protein sequence ID" value="CPR19613.1"/>
    <property type="molecule type" value="Genomic_DNA"/>
</dbReference>